<reference evidence="2" key="1">
    <citation type="submission" date="2018-05" db="EMBL/GenBank/DDBJ databases">
        <authorList>
            <person name="Lanie J.A."/>
            <person name="Ng W.-L."/>
            <person name="Kazmierczak K.M."/>
            <person name="Andrzejewski T.M."/>
            <person name="Davidsen T.M."/>
            <person name="Wayne K.J."/>
            <person name="Tettelin H."/>
            <person name="Glass J.I."/>
            <person name="Rusch D."/>
            <person name="Podicherti R."/>
            <person name="Tsui H.-C.T."/>
            <person name="Winkler M.E."/>
        </authorList>
    </citation>
    <scope>NUCLEOTIDE SEQUENCE</scope>
</reference>
<evidence type="ECO:0000259" key="1">
    <source>
        <dbReference type="Pfam" id="PF01521"/>
    </source>
</evidence>
<accession>A0A381X559</accession>
<dbReference type="Pfam" id="PF01521">
    <property type="entry name" value="Fe-S_biosyn"/>
    <property type="match status" value="1"/>
</dbReference>
<dbReference type="InterPro" id="IPR035903">
    <property type="entry name" value="HesB-like_dom_sf"/>
</dbReference>
<dbReference type="EMBL" id="UINC01013923">
    <property type="protein sequence ID" value="SVA59770.1"/>
    <property type="molecule type" value="Genomic_DNA"/>
</dbReference>
<gene>
    <name evidence="2" type="ORF">METZ01_LOCUS112624</name>
</gene>
<feature type="domain" description="Core" evidence="1">
    <location>
        <begin position="7"/>
        <end position="64"/>
    </location>
</feature>
<dbReference type="AlphaFoldDB" id="A0A381X559"/>
<protein>
    <recommendedName>
        <fullName evidence="1">Core domain-containing protein</fullName>
    </recommendedName>
</protein>
<dbReference type="SUPFAM" id="SSF89360">
    <property type="entry name" value="HesB-like domain"/>
    <property type="match status" value="1"/>
</dbReference>
<dbReference type="Gene3D" id="2.60.300.12">
    <property type="entry name" value="HesB-like domain"/>
    <property type="match status" value="1"/>
</dbReference>
<sequence>MEYIFEEDVETQTDHVLNHGDFKFLIDMSHMPYIEGMKLDYVRDGIQERFEFINPKVNYACGCGTSLTFDMSEGEKEYLGG</sequence>
<proteinExistence type="predicted"/>
<evidence type="ECO:0000313" key="2">
    <source>
        <dbReference type="EMBL" id="SVA59770.1"/>
    </source>
</evidence>
<organism evidence="2">
    <name type="scientific">marine metagenome</name>
    <dbReference type="NCBI Taxonomy" id="408172"/>
    <lineage>
        <taxon>unclassified sequences</taxon>
        <taxon>metagenomes</taxon>
        <taxon>ecological metagenomes</taxon>
    </lineage>
</organism>
<dbReference type="InterPro" id="IPR000361">
    <property type="entry name" value="ATAP_core_dom"/>
</dbReference>
<name>A0A381X559_9ZZZZ</name>